<keyword evidence="4" id="KW-1185">Reference proteome</keyword>
<evidence type="ECO:0000313" key="4">
    <source>
        <dbReference type="Proteomes" id="UP000658225"/>
    </source>
</evidence>
<accession>A0A927ML04</accession>
<dbReference type="Pfam" id="PF09664">
    <property type="entry name" value="DUF2399"/>
    <property type="match status" value="1"/>
</dbReference>
<evidence type="ECO:0000259" key="1">
    <source>
        <dbReference type="Pfam" id="PF09664"/>
    </source>
</evidence>
<comment type="caution">
    <text evidence="3">The sequence shown here is derived from an EMBL/GenBank/DDBJ whole genome shotgun (WGS) entry which is preliminary data.</text>
</comment>
<dbReference type="AlphaFoldDB" id="A0A927ML04"/>
<dbReference type="NCBIfam" id="TIGR02679">
    <property type="entry name" value="TIGR02679 family protein"/>
    <property type="match status" value="1"/>
</dbReference>
<protein>
    <submittedName>
        <fullName evidence="3">Uncharacterized protein (TIGR02679 family)</fullName>
    </submittedName>
</protein>
<dbReference type="InterPro" id="IPR013495">
    <property type="entry name" value="CHP02679"/>
</dbReference>
<feature type="domain" description="DUF2399" evidence="1">
    <location>
        <begin position="266"/>
        <end position="419"/>
    </location>
</feature>
<dbReference type="InterPro" id="IPR024465">
    <property type="entry name" value="DUF2399"/>
</dbReference>
<proteinExistence type="predicted"/>
<feature type="domain" description="Conserved hypothetical protein CHP02679 N terminus" evidence="2">
    <location>
        <begin position="36"/>
        <end position="244"/>
    </location>
</feature>
<dbReference type="RefSeq" id="WP_192600178.1">
    <property type="nucleotide sequence ID" value="NZ_JADBEL010000029.1"/>
</dbReference>
<dbReference type="EMBL" id="JADBEL010000029">
    <property type="protein sequence ID" value="MBE1556538.1"/>
    <property type="molecule type" value="Genomic_DNA"/>
</dbReference>
<organism evidence="3 4">
    <name type="scientific">Sporosarcina limicola</name>
    <dbReference type="NCBI Taxonomy" id="34101"/>
    <lineage>
        <taxon>Bacteria</taxon>
        <taxon>Bacillati</taxon>
        <taxon>Bacillota</taxon>
        <taxon>Bacilli</taxon>
        <taxon>Bacillales</taxon>
        <taxon>Caryophanaceae</taxon>
        <taxon>Sporosarcina</taxon>
    </lineage>
</organism>
<gene>
    <name evidence="3" type="ORF">H4683_003663</name>
</gene>
<evidence type="ECO:0000313" key="3">
    <source>
        <dbReference type="EMBL" id="MBE1556538.1"/>
    </source>
</evidence>
<dbReference type="Proteomes" id="UP000658225">
    <property type="component" value="Unassembled WGS sequence"/>
</dbReference>
<sequence length="422" mass="48275">MNDLLDDAVQYFKGKKVYNQLFLEFRKKFESLGRIGGTIKLDTFEEIELEPIALFFGTTVNALLNKNVLSLNDFECSLQQTKFEEIGLHMLLEAYFDEKVESKKSMKEAWIVKEDSQLEKLSEEYSSMASYFLYLHGRSRDSGWIIKMIFEAEFLLSVNYLAKALNELPVDYERLPFFSQRISGNPHTFDLSTVTGKLWIHLLHFKQNGGGPPPTNVEAINDLLLTVRLLRDDITNFVSFANLLGKKDGCFHPVWQAATTTRSVVNIPLRELLKIEQVLSSHDSENIYVVENSGVFSALLDEVPDIPLICTHGQFKLAGLRLIDLLVESGYILHYAGDFDPEGLSMAVRLLQRHPRNVKLWRMDIESYELSKPCVELEERLNKLEGIKHPSLLDLAMRIMQTGKAGYQEALLEVMIADIRMN</sequence>
<reference evidence="3" key="1">
    <citation type="submission" date="2020-10" db="EMBL/GenBank/DDBJ databases">
        <title>Genomic Encyclopedia of Type Strains, Phase IV (KMG-IV): sequencing the most valuable type-strain genomes for metagenomic binning, comparative biology and taxonomic classification.</title>
        <authorList>
            <person name="Goeker M."/>
        </authorList>
    </citation>
    <scope>NUCLEOTIDE SEQUENCE</scope>
    <source>
        <strain evidence="3">DSM 13886</strain>
    </source>
</reference>
<dbReference type="Pfam" id="PF11796">
    <property type="entry name" value="DUF3323"/>
    <property type="match status" value="1"/>
</dbReference>
<evidence type="ECO:0000259" key="2">
    <source>
        <dbReference type="Pfam" id="PF11796"/>
    </source>
</evidence>
<name>A0A927ML04_9BACL</name>
<dbReference type="InterPro" id="IPR024466">
    <property type="entry name" value="CHP02679_N"/>
</dbReference>